<keyword evidence="3" id="KW-1185">Reference proteome</keyword>
<evidence type="ECO:0000313" key="2">
    <source>
        <dbReference type="EMBL" id="WXB94005.1"/>
    </source>
</evidence>
<dbReference type="InterPro" id="IPR033469">
    <property type="entry name" value="CYTH-like_dom_sf"/>
</dbReference>
<dbReference type="SMART" id="SM01118">
    <property type="entry name" value="CYTH"/>
    <property type="match status" value="1"/>
</dbReference>
<accession>A0ABZ2N9P2</accession>
<dbReference type="InterPro" id="IPR009195">
    <property type="entry name" value="Uncharacterised_YjbK"/>
</dbReference>
<dbReference type="CDD" id="cd07762">
    <property type="entry name" value="CYTH-like_Pase_1"/>
    <property type="match status" value="1"/>
</dbReference>
<dbReference type="InterPro" id="IPR023577">
    <property type="entry name" value="CYTH_domain"/>
</dbReference>
<dbReference type="Pfam" id="PF01928">
    <property type="entry name" value="CYTH"/>
    <property type="match status" value="1"/>
</dbReference>
<organism evidence="2 3">
    <name type="scientific">Bacillus kandeliae</name>
    <dbReference type="NCBI Taxonomy" id="3129297"/>
    <lineage>
        <taxon>Bacteria</taxon>
        <taxon>Bacillati</taxon>
        <taxon>Bacillota</taxon>
        <taxon>Bacilli</taxon>
        <taxon>Bacillales</taxon>
        <taxon>Bacillaceae</taxon>
        <taxon>Bacillus</taxon>
    </lineage>
</organism>
<evidence type="ECO:0000259" key="1">
    <source>
        <dbReference type="PROSITE" id="PS51707"/>
    </source>
</evidence>
<reference evidence="2 3" key="1">
    <citation type="submission" date="2024-02" db="EMBL/GenBank/DDBJ databases">
        <title>Seven novel Bacillus-like species.</title>
        <authorList>
            <person name="Liu G."/>
        </authorList>
    </citation>
    <scope>NUCLEOTIDE SEQUENCE [LARGE SCALE GENOMIC DNA]</scope>
    <source>
        <strain evidence="2 3">FJAT-52991</strain>
    </source>
</reference>
<feature type="domain" description="CYTH" evidence="1">
    <location>
        <begin position="4"/>
        <end position="192"/>
    </location>
</feature>
<dbReference type="PIRSF" id="PIRSF012526">
    <property type="entry name" value="CYTH_UCP012526"/>
    <property type="match status" value="1"/>
</dbReference>
<protein>
    <submittedName>
        <fullName evidence="2">CYTH domain-containing protein</fullName>
    </submittedName>
</protein>
<dbReference type="PROSITE" id="PS51707">
    <property type="entry name" value="CYTH"/>
    <property type="match status" value="1"/>
</dbReference>
<dbReference type="SUPFAM" id="SSF55154">
    <property type="entry name" value="CYTH-like phosphatases"/>
    <property type="match status" value="1"/>
</dbReference>
<dbReference type="EMBL" id="CP147404">
    <property type="protein sequence ID" value="WXB94005.1"/>
    <property type="molecule type" value="Genomic_DNA"/>
</dbReference>
<dbReference type="Proteomes" id="UP001387364">
    <property type="component" value="Chromosome"/>
</dbReference>
<dbReference type="Gene3D" id="2.40.320.10">
    <property type="entry name" value="Hypothetical Protein Pfu-838710-001"/>
    <property type="match status" value="1"/>
</dbReference>
<dbReference type="RefSeq" id="WP_338753578.1">
    <property type="nucleotide sequence ID" value="NZ_CP147404.1"/>
</dbReference>
<sequence length="197" mass="23320">MSQQLEIEFKNLLEKEEFLHLIQAFHIKEEDFALQHNHYLDTASFHLKQQGCALRIREKEATFELTLKQPAEIGLLETNQSLLKEEAEVLLLKGKFPEGIVKEVLQLTLLEIDSLQHFGTLSTKRAEIPYQEGLLTFDNSFYLGKEDYELEYEVQEEKTGQEIFNHLLKKFQIPRRITDNKVKRFYLEKLHQLKEEL</sequence>
<name>A0ABZ2N9P2_9BACI</name>
<proteinExistence type="predicted"/>
<gene>
    <name evidence="2" type="ORF">WDJ61_05085</name>
</gene>
<evidence type="ECO:0000313" key="3">
    <source>
        <dbReference type="Proteomes" id="UP001387364"/>
    </source>
</evidence>